<keyword evidence="3" id="KW-1185">Reference proteome</keyword>
<dbReference type="CDD" id="cd02042">
    <property type="entry name" value="ParAB_family"/>
    <property type="match status" value="1"/>
</dbReference>
<dbReference type="PANTHER" id="PTHR13696:SF52">
    <property type="entry name" value="PARA FAMILY PROTEIN CT_582"/>
    <property type="match status" value="1"/>
</dbReference>
<name>A0ABP3GBV8_9ALTE</name>
<dbReference type="InterPro" id="IPR050678">
    <property type="entry name" value="DNA_Partitioning_ATPase"/>
</dbReference>
<evidence type="ECO:0000259" key="1">
    <source>
        <dbReference type="Pfam" id="PF13614"/>
    </source>
</evidence>
<gene>
    <name evidence="2" type="ORF">GCM10009092_02780</name>
</gene>
<dbReference type="PANTHER" id="PTHR13696">
    <property type="entry name" value="P-LOOP CONTAINING NUCLEOSIDE TRIPHOSPHATE HYDROLASE"/>
    <property type="match status" value="1"/>
</dbReference>
<reference evidence="3" key="1">
    <citation type="journal article" date="2019" name="Int. J. Syst. Evol. Microbiol.">
        <title>The Global Catalogue of Microorganisms (GCM) 10K type strain sequencing project: providing services to taxonomists for standard genome sequencing and annotation.</title>
        <authorList>
            <consortium name="The Broad Institute Genomics Platform"/>
            <consortium name="The Broad Institute Genome Sequencing Center for Infectious Disease"/>
            <person name="Wu L."/>
            <person name="Ma J."/>
        </authorList>
    </citation>
    <scope>NUCLEOTIDE SEQUENCE [LARGE SCALE GENOMIC DNA]</scope>
    <source>
        <strain evidence="3">JCM 13378</strain>
    </source>
</reference>
<organism evidence="2 3">
    <name type="scientific">Bowmanella denitrificans</name>
    <dbReference type="NCBI Taxonomy" id="366582"/>
    <lineage>
        <taxon>Bacteria</taxon>
        <taxon>Pseudomonadati</taxon>
        <taxon>Pseudomonadota</taxon>
        <taxon>Gammaproteobacteria</taxon>
        <taxon>Alteromonadales</taxon>
        <taxon>Alteromonadaceae</taxon>
        <taxon>Bowmanella</taxon>
    </lineage>
</organism>
<dbReference type="Pfam" id="PF13614">
    <property type="entry name" value="AAA_31"/>
    <property type="match status" value="1"/>
</dbReference>
<evidence type="ECO:0000313" key="2">
    <source>
        <dbReference type="EMBL" id="GAA0341684.1"/>
    </source>
</evidence>
<dbReference type="EMBL" id="BAAAEI010000002">
    <property type="protein sequence ID" value="GAA0341684.1"/>
    <property type="molecule type" value="Genomic_DNA"/>
</dbReference>
<sequence length="255" mass="28726">MIRVLFNQKGGVGKSSIAVNLAAISAAQGLKTLVIDLDTQCNASQYLNAEQPKDNIADLFEQFITFHLHRRPATEFCHATAFTNLDLLPGSARLANIESELHSRHKIFKLKESLANLTGHYQRIYIDTAPALNFYSLSALIGAQRCLIPIDCDDFSRQGLYNLCQRIEEIREDHNPDLQIEGVIANQYMANAKLPNQIIRDLQQEQLPVLPVYLGQSVKMRESHQARQPLIHLSPRHKLSQSLLSLHNLLEGQVD</sequence>
<dbReference type="RefSeq" id="WP_343840866.1">
    <property type="nucleotide sequence ID" value="NZ_BAAAEI010000002.1"/>
</dbReference>
<accession>A0ABP3GBV8</accession>
<feature type="domain" description="AAA" evidence="1">
    <location>
        <begin position="4"/>
        <end position="180"/>
    </location>
</feature>
<dbReference type="Proteomes" id="UP001501757">
    <property type="component" value="Unassembled WGS sequence"/>
</dbReference>
<proteinExistence type="predicted"/>
<evidence type="ECO:0000313" key="3">
    <source>
        <dbReference type="Proteomes" id="UP001501757"/>
    </source>
</evidence>
<comment type="caution">
    <text evidence="2">The sequence shown here is derived from an EMBL/GenBank/DDBJ whole genome shotgun (WGS) entry which is preliminary data.</text>
</comment>
<protein>
    <submittedName>
        <fullName evidence="2">ParA family protein</fullName>
    </submittedName>
</protein>
<dbReference type="InterPro" id="IPR027417">
    <property type="entry name" value="P-loop_NTPase"/>
</dbReference>
<dbReference type="SUPFAM" id="SSF52540">
    <property type="entry name" value="P-loop containing nucleoside triphosphate hydrolases"/>
    <property type="match status" value="1"/>
</dbReference>
<dbReference type="InterPro" id="IPR025669">
    <property type="entry name" value="AAA_dom"/>
</dbReference>
<dbReference type="Gene3D" id="3.40.50.300">
    <property type="entry name" value="P-loop containing nucleotide triphosphate hydrolases"/>
    <property type="match status" value="1"/>
</dbReference>